<name>S7RI79_GLOTA</name>
<dbReference type="KEGG" id="gtr:GLOTRDRAFT_139417"/>
<protein>
    <submittedName>
        <fullName evidence="7">Aldo-keto reductase</fullName>
    </submittedName>
</protein>
<accession>S7RI79</accession>
<dbReference type="PANTHER" id="PTHR43827">
    <property type="entry name" value="2,5-DIKETO-D-GLUCONIC ACID REDUCTASE"/>
    <property type="match status" value="1"/>
</dbReference>
<dbReference type="EMBL" id="KB469304">
    <property type="protein sequence ID" value="EPQ53975.1"/>
    <property type="molecule type" value="Genomic_DNA"/>
</dbReference>
<dbReference type="Proteomes" id="UP000030669">
    <property type="component" value="Unassembled WGS sequence"/>
</dbReference>
<organism evidence="7 8">
    <name type="scientific">Gloeophyllum trabeum (strain ATCC 11539 / FP-39264 / Madison 617)</name>
    <name type="common">Brown rot fungus</name>
    <dbReference type="NCBI Taxonomy" id="670483"/>
    <lineage>
        <taxon>Eukaryota</taxon>
        <taxon>Fungi</taxon>
        <taxon>Dikarya</taxon>
        <taxon>Basidiomycota</taxon>
        <taxon>Agaricomycotina</taxon>
        <taxon>Agaricomycetes</taxon>
        <taxon>Gloeophyllales</taxon>
        <taxon>Gloeophyllaceae</taxon>
        <taxon>Gloeophyllum</taxon>
    </lineage>
</organism>
<dbReference type="FunFam" id="3.20.20.100:FF:000015">
    <property type="entry name" value="Oxidoreductase, aldo/keto reductase family"/>
    <property type="match status" value="1"/>
</dbReference>
<feature type="domain" description="NADP-dependent oxidoreductase" evidence="6">
    <location>
        <begin position="21"/>
        <end position="268"/>
    </location>
</feature>
<dbReference type="PRINTS" id="PR00069">
    <property type="entry name" value="ALDKETRDTASE"/>
</dbReference>
<evidence type="ECO:0000256" key="1">
    <source>
        <dbReference type="ARBA" id="ARBA00007905"/>
    </source>
</evidence>
<gene>
    <name evidence="7" type="ORF">GLOTRDRAFT_139417</name>
</gene>
<dbReference type="InterPro" id="IPR023210">
    <property type="entry name" value="NADP_OxRdtase_dom"/>
</dbReference>
<dbReference type="GO" id="GO:0016491">
    <property type="term" value="F:oxidoreductase activity"/>
    <property type="evidence" value="ECO:0007669"/>
    <property type="project" value="UniProtKB-KW"/>
</dbReference>
<feature type="site" description="Lowers pKa of active site Tyr" evidence="5">
    <location>
        <position position="83"/>
    </location>
</feature>
<dbReference type="Gene3D" id="3.20.20.100">
    <property type="entry name" value="NADP-dependent oxidoreductase domain"/>
    <property type="match status" value="1"/>
</dbReference>
<keyword evidence="2" id="KW-0560">Oxidoreductase</keyword>
<proteinExistence type="inferred from homology"/>
<dbReference type="RefSeq" id="XP_007867335.1">
    <property type="nucleotide sequence ID" value="XM_007869144.1"/>
</dbReference>
<dbReference type="HOGENOM" id="CLU_023205_0_1_1"/>
<keyword evidence="8" id="KW-1185">Reference proteome</keyword>
<evidence type="ECO:0000256" key="2">
    <source>
        <dbReference type="ARBA" id="ARBA00023002"/>
    </source>
</evidence>
<dbReference type="PROSITE" id="PS00063">
    <property type="entry name" value="ALDOKETO_REDUCTASE_3"/>
    <property type="match status" value="1"/>
</dbReference>
<comment type="similarity">
    <text evidence="1">Belongs to the aldo/keto reductase family.</text>
</comment>
<dbReference type="OrthoDB" id="416253at2759"/>
<reference evidence="7 8" key="1">
    <citation type="journal article" date="2012" name="Science">
        <title>The Paleozoic origin of enzymatic lignin decomposition reconstructed from 31 fungal genomes.</title>
        <authorList>
            <person name="Floudas D."/>
            <person name="Binder M."/>
            <person name="Riley R."/>
            <person name="Barry K."/>
            <person name="Blanchette R.A."/>
            <person name="Henrissat B."/>
            <person name="Martinez A.T."/>
            <person name="Otillar R."/>
            <person name="Spatafora J.W."/>
            <person name="Yadav J.S."/>
            <person name="Aerts A."/>
            <person name="Benoit I."/>
            <person name="Boyd A."/>
            <person name="Carlson A."/>
            <person name="Copeland A."/>
            <person name="Coutinho P.M."/>
            <person name="de Vries R.P."/>
            <person name="Ferreira P."/>
            <person name="Findley K."/>
            <person name="Foster B."/>
            <person name="Gaskell J."/>
            <person name="Glotzer D."/>
            <person name="Gorecki P."/>
            <person name="Heitman J."/>
            <person name="Hesse C."/>
            <person name="Hori C."/>
            <person name="Igarashi K."/>
            <person name="Jurgens J.A."/>
            <person name="Kallen N."/>
            <person name="Kersten P."/>
            <person name="Kohler A."/>
            <person name="Kuees U."/>
            <person name="Kumar T.K.A."/>
            <person name="Kuo A."/>
            <person name="LaButti K."/>
            <person name="Larrondo L.F."/>
            <person name="Lindquist E."/>
            <person name="Ling A."/>
            <person name="Lombard V."/>
            <person name="Lucas S."/>
            <person name="Lundell T."/>
            <person name="Martin R."/>
            <person name="McLaughlin D.J."/>
            <person name="Morgenstern I."/>
            <person name="Morin E."/>
            <person name="Murat C."/>
            <person name="Nagy L.G."/>
            <person name="Nolan M."/>
            <person name="Ohm R.A."/>
            <person name="Patyshakuliyeva A."/>
            <person name="Rokas A."/>
            <person name="Ruiz-Duenas F.J."/>
            <person name="Sabat G."/>
            <person name="Salamov A."/>
            <person name="Samejima M."/>
            <person name="Schmutz J."/>
            <person name="Slot J.C."/>
            <person name="St John F."/>
            <person name="Stenlid J."/>
            <person name="Sun H."/>
            <person name="Sun S."/>
            <person name="Syed K."/>
            <person name="Tsang A."/>
            <person name="Wiebenga A."/>
            <person name="Young D."/>
            <person name="Pisabarro A."/>
            <person name="Eastwood D.C."/>
            <person name="Martin F."/>
            <person name="Cullen D."/>
            <person name="Grigoriev I.V."/>
            <person name="Hibbett D.S."/>
        </authorList>
    </citation>
    <scope>NUCLEOTIDE SEQUENCE [LARGE SCALE GENOMIC DNA]</scope>
    <source>
        <strain evidence="7 8">ATCC 11539</strain>
    </source>
</reference>
<evidence type="ECO:0000313" key="8">
    <source>
        <dbReference type="Proteomes" id="UP000030669"/>
    </source>
</evidence>
<evidence type="ECO:0000256" key="4">
    <source>
        <dbReference type="PIRSR" id="PIRSR000097-2"/>
    </source>
</evidence>
<dbReference type="InterPro" id="IPR020471">
    <property type="entry name" value="AKR"/>
</dbReference>
<dbReference type="Pfam" id="PF00248">
    <property type="entry name" value="Aldo_ket_red"/>
    <property type="match status" value="1"/>
</dbReference>
<feature type="active site" description="Proton donor" evidence="3">
    <location>
        <position position="54"/>
    </location>
</feature>
<dbReference type="AlphaFoldDB" id="S7RI79"/>
<evidence type="ECO:0000259" key="6">
    <source>
        <dbReference type="Pfam" id="PF00248"/>
    </source>
</evidence>
<sequence>MSQLTLQSKLKLSDGNEIPILGFGTYELDGNDAYNAVKWALEAGYRHIDSAEWYENERECGHAILDFCKETDTPRSAIFYTTKLKSNSGYAATKRAIERSLIACGLGYIDLYLMHSPIGGPQARREAWKAICEAQGEGKLKSAGVSCFSVRHLKEMAEGGVPIPAVNQIDLHPFMTRRDIVTYCEEHAIALEAWAPLVRGLRFGHPDIARLATKYGKQPAHVLLRWSIQKGFIVIPKSASKSRIIANTQIFDFRLSDEDIALLDSLDEYLVTDWDPTDTP</sequence>
<dbReference type="CDD" id="cd19071">
    <property type="entry name" value="AKR_AKR1-5-like"/>
    <property type="match status" value="1"/>
</dbReference>
<dbReference type="PANTHER" id="PTHR43827:SF13">
    <property type="entry name" value="ALDO_KETO REDUCTASE FAMILY PROTEIN"/>
    <property type="match status" value="1"/>
</dbReference>
<dbReference type="eggNOG" id="KOG1577">
    <property type="taxonomic scope" value="Eukaryota"/>
</dbReference>
<evidence type="ECO:0000313" key="7">
    <source>
        <dbReference type="EMBL" id="EPQ53975.1"/>
    </source>
</evidence>
<evidence type="ECO:0000256" key="3">
    <source>
        <dbReference type="PIRSR" id="PIRSR000097-1"/>
    </source>
</evidence>
<feature type="binding site" evidence="4">
    <location>
        <position position="115"/>
    </location>
    <ligand>
        <name>substrate</name>
    </ligand>
</feature>
<dbReference type="OMA" id="PRIHLGV"/>
<evidence type="ECO:0000256" key="5">
    <source>
        <dbReference type="PIRSR" id="PIRSR000097-3"/>
    </source>
</evidence>
<dbReference type="PIRSF" id="PIRSF000097">
    <property type="entry name" value="AKR"/>
    <property type="match status" value="1"/>
</dbReference>
<dbReference type="PROSITE" id="PS00798">
    <property type="entry name" value="ALDOKETO_REDUCTASE_1"/>
    <property type="match status" value="1"/>
</dbReference>
<dbReference type="InterPro" id="IPR018170">
    <property type="entry name" value="Aldo/ket_reductase_CS"/>
</dbReference>
<dbReference type="GeneID" id="19304242"/>
<dbReference type="SUPFAM" id="SSF51430">
    <property type="entry name" value="NAD(P)-linked oxidoreductase"/>
    <property type="match status" value="1"/>
</dbReference>
<dbReference type="InterPro" id="IPR036812">
    <property type="entry name" value="NAD(P)_OxRdtase_dom_sf"/>
</dbReference>